<dbReference type="RefSeq" id="WP_132189173.1">
    <property type="nucleotide sequence ID" value="NZ_SLWM01000005.1"/>
</dbReference>
<keyword evidence="4" id="KW-1185">Reference proteome</keyword>
<organism evidence="3 4">
    <name type="scientific">Kribbella orskensis</name>
    <dbReference type="NCBI Taxonomy" id="2512216"/>
    <lineage>
        <taxon>Bacteria</taxon>
        <taxon>Bacillati</taxon>
        <taxon>Actinomycetota</taxon>
        <taxon>Actinomycetes</taxon>
        <taxon>Propionibacteriales</taxon>
        <taxon>Kribbellaceae</taxon>
        <taxon>Kribbella</taxon>
    </lineage>
</organism>
<feature type="compositionally biased region" description="Acidic residues" evidence="1">
    <location>
        <begin position="141"/>
        <end position="152"/>
    </location>
</feature>
<protein>
    <submittedName>
        <fullName evidence="3">Uncharacterized protein</fullName>
    </submittedName>
</protein>
<feature type="compositionally biased region" description="Low complexity" evidence="1">
    <location>
        <begin position="103"/>
        <end position="122"/>
    </location>
</feature>
<keyword evidence="2" id="KW-0812">Transmembrane</keyword>
<keyword evidence="2" id="KW-0472">Membrane</keyword>
<gene>
    <name evidence="3" type="ORF">EV644_105261</name>
</gene>
<keyword evidence="2" id="KW-1133">Transmembrane helix</keyword>
<comment type="caution">
    <text evidence="3">The sequence shown here is derived from an EMBL/GenBank/DDBJ whole genome shotgun (WGS) entry which is preliminary data.</text>
</comment>
<evidence type="ECO:0000256" key="1">
    <source>
        <dbReference type="SAM" id="MobiDB-lite"/>
    </source>
</evidence>
<dbReference type="EMBL" id="SLWM01000005">
    <property type="protein sequence ID" value="TCO24228.1"/>
    <property type="molecule type" value="Genomic_DNA"/>
</dbReference>
<accession>A0ABY2BLF0</accession>
<sequence length="152" mass="16289">MKRFVVPPSWPTPPRRNWMPPKTWRPDASWPPAPDDWKFWVDGKGNAVRGPVGRYGGPSQRMVFAGAGGLVLFLAVNLWAISAIGLFGGDDPKDQAAPVLDDSSSTPSVTATPTVPSMTTAVPSPPPSVQKMTVRPTPTPDQDEDDAEGRGD</sequence>
<name>A0ABY2BLF0_9ACTN</name>
<evidence type="ECO:0000313" key="3">
    <source>
        <dbReference type="EMBL" id="TCO24228.1"/>
    </source>
</evidence>
<evidence type="ECO:0000256" key="2">
    <source>
        <dbReference type="SAM" id="Phobius"/>
    </source>
</evidence>
<reference evidence="3 4" key="1">
    <citation type="journal article" date="2015" name="Stand. Genomic Sci.">
        <title>Genomic Encyclopedia of Bacterial and Archaeal Type Strains, Phase III: the genomes of soil and plant-associated and newly described type strains.</title>
        <authorList>
            <person name="Whitman W.B."/>
            <person name="Woyke T."/>
            <person name="Klenk H.P."/>
            <person name="Zhou Y."/>
            <person name="Lilburn T.G."/>
            <person name="Beck B.J."/>
            <person name="De Vos P."/>
            <person name="Vandamme P."/>
            <person name="Eisen J.A."/>
            <person name="Garrity G."/>
            <person name="Hugenholtz P."/>
            <person name="Kyrpides N.C."/>
        </authorList>
    </citation>
    <scope>NUCLEOTIDE SEQUENCE [LARGE SCALE GENOMIC DNA]</scope>
    <source>
        <strain evidence="3 4">VKM Ac-2538</strain>
    </source>
</reference>
<feature type="transmembrane region" description="Helical" evidence="2">
    <location>
        <begin position="63"/>
        <end position="87"/>
    </location>
</feature>
<proteinExistence type="predicted"/>
<feature type="region of interest" description="Disordered" evidence="1">
    <location>
        <begin position="90"/>
        <end position="152"/>
    </location>
</feature>
<dbReference type="Proteomes" id="UP000295818">
    <property type="component" value="Unassembled WGS sequence"/>
</dbReference>
<evidence type="ECO:0000313" key="4">
    <source>
        <dbReference type="Proteomes" id="UP000295818"/>
    </source>
</evidence>